<dbReference type="Proteomes" id="UP000240212">
    <property type="component" value="Unassembled WGS sequence"/>
</dbReference>
<protein>
    <submittedName>
        <fullName evidence="2">Uncharacterized protein</fullName>
    </submittedName>
</protein>
<gene>
    <name evidence="2" type="ORF">C7G83_11085</name>
</gene>
<evidence type="ECO:0000256" key="1">
    <source>
        <dbReference type="SAM" id="MobiDB-lite"/>
    </source>
</evidence>
<feature type="region of interest" description="Disordered" evidence="1">
    <location>
        <begin position="1"/>
        <end position="22"/>
    </location>
</feature>
<evidence type="ECO:0000313" key="3">
    <source>
        <dbReference type="Proteomes" id="UP000240212"/>
    </source>
</evidence>
<proteinExistence type="predicted"/>
<dbReference type="EMBL" id="PYEP01000004">
    <property type="protein sequence ID" value="PSN07662.1"/>
    <property type="molecule type" value="Genomic_DNA"/>
</dbReference>
<dbReference type="AlphaFoldDB" id="A0A2P8VJE1"/>
<evidence type="ECO:0000313" key="2">
    <source>
        <dbReference type="EMBL" id="PSN07662.1"/>
    </source>
</evidence>
<sequence length="89" mass="9972">MTSPTSLTIRGLSNLPPPQDLKTTQNQLLLSNDSQLEYSPYSDELISNPLYVVFIHRLSHKGTAVYKRGIFFLFVTDGYIPHESESAGD</sequence>
<name>A0A2P8VJE1_9ENTR</name>
<reference evidence="2 3" key="1">
    <citation type="submission" date="2018-03" db="EMBL/GenBank/DDBJ databases">
        <title>Draft genome sequence of the first documented clinical Siccibacter turicensis isolate in Austria.</title>
        <authorList>
            <person name="Lepuschitz S."/>
            <person name="Pekard-Amenitsch S."/>
            <person name="Haunold R."/>
            <person name="Schill S."/>
            <person name="Mach R."/>
            <person name="Allerberger F."/>
            <person name="Ruppitsch W."/>
            <person name="Forsythe S.J."/>
        </authorList>
    </citation>
    <scope>NUCLEOTIDE SEQUENCE [LARGE SCALE GENOMIC DNA]</scope>
    <source>
        <strain evidence="2 3">6100069499-17</strain>
    </source>
</reference>
<accession>A0A2P8VJE1</accession>
<keyword evidence="3" id="KW-1185">Reference proteome</keyword>
<organism evidence="2 3">
    <name type="scientific">Siccibacter turicensis</name>
    <dbReference type="NCBI Taxonomy" id="357233"/>
    <lineage>
        <taxon>Bacteria</taxon>
        <taxon>Pseudomonadati</taxon>
        <taxon>Pseudomonadota</taxon>
        <taxon>Gammaproteobacteria</taxon>
        <taxon>Enterobacterales</taxon>
        <taxon>Enterobacteriaceae</taxon>
        <taxon>Siccibacter</taxon>
    </lineage>
</organism>
<comment type="caution">
    <text evidence="2">The sequence shown here is derived from an EMBL/GenBank/DDBJ whole genome shotgun (WGS) entry which is preliminary data.</text>
</comment>